<evidence type="ECO:0000313" key="2">
    <source>
        <dbReference type="Proteomes" id="UP000034536"/>
    </source>
</evidence>
<dbReference type="Proteomes" id="UP000034536">
    <property type="component" value="Unassembled WGS sequence"/>
</dbReference>
<comment type="caution">
    <text evidence="1">The sequence shown here is derived from an EMBL/GenBank/DDBJ whole genome shotgun (WGS) entry which is preliminary data.</text>
</comment>
<organism evidence="1 2">
    <name type="scientific">Candidatus Roizmanbacteria bacterium GW2011_GWA2_35_8</name>
    <dbReference type="NCBI Taxonomy" id="1618479"/>
    <lineage>
        <taxon>Bacteria</taxon>
        <taxon>Candidatus Roizmaniibacteriota</taxon>
    </lineage>
</organism>
<dbReference type="AlphaFoldDB" id="A0A0G0G372"/>
<dbReference type="EMBL" id="LBQX01000031">
    <property type="protein sequence ID" value="KKP86162.1"/>
    <property type="molecule type" value="Genomic_DNA"/>
</dbReference>
<accession>A0A0G0G372</accession>
<proteinExistence type="predicted"/>
<protein>
    <submittedName>
        <fullName evidence="1">Uncharacterized protein</fullName>
    </submittedName>
</protein>
<evidence type="ECO:0000313" key="1">
    <source>
        <dbReference type="EMBL" id="KKP86162.1"/>
    </source>
</evidence>
<reference evidence="1 2" key="1">
    <citation type="journal article" date="2015" name="Nature">
        <title>rRNA introns, odd ribosomes, and small enigmatic genomes across a large radiation of phyla.</title>
        <authorList>
            <person name="Brown C.T."/>
            <person name="Hug L.A."/>
            <person name="Thomas B.C."/>
            <person name="Sharon I."/>
            <person name="Castelle C.J."/>
            <person name="Singh A."/>
            <person name="Wilkins M.J."/>
            <person name="Williams K.H."/>
            <person name="Banfield J.F."/>
        </authorList>
    </citation>
    <scope>NUCLEOTIDE SEQUENCE [LARGE SCALE GENOMIC DNA]</scope>
</reference>
<gene>
    <name evidence="1" type="ORF">UR89_C0031G0005</name>
</gene>
<sequence length="29" mass="3509">MKKTEWILRDYLAADRTGLSIDRDFAFIY</sequence>
<name>A0A0G0G372_9BACT</name>